<protein>
    <submittedName>
        <fullName evidence="3">Uncharacterized protein</fullName>
    </submittedName>
</protein>
<keyword evidence="1" id="KW-0175">Coiled coil</keyword>
<feature type="transmembrane region" description="Helical" evidence="2">
    <location>
        <begin position="30"/>
        <end position="54"/>
    </location>
</feature>
<feature type="coiled-coil region" evidence="1">
    <location>
        <begin position="379"/>
        <end position="409"/>
    </location>
</feature>
<comment type="caution">
    <text evidence="3">The sequence shown here is derived from an EMBL/GenBank/DDBJ whole genome shotgun (WGS) entry which is preliminary data.</text>
</comment>
<keyword evidence="2" id="KW-0812">Transmembrane</keyword>
<gene>
    <name evidence="3" type="ORF">AAFF_G00097540</name>
</gene>
<name>A0AAD7RV53_9TELE</name>
<feature type="coiled-coil region" evidence="1">
    <location>
        <begin position="107"/>
        <end position="134"/>
    </location>
</feature>
<dbReference type="Proteomes" id="UP001221898">
    <property type="component" value="Unassembled WGS sequence"/>
</dbReference>
<reference evidence="3" key="1">
    <citation type="journal article" date="2023" name="Science">
        <title>Genome structures resolve the early diversification of teleost fishes.</title>
        <authorList>
            <person name="Parey E."/>
            <person name="Louis A."/>
            <person name="Montfort J."/>
            <person name="Bouchez O."/>
            <person name="Roques C."/>
            <person name="Iampietro C."/>
            <person name="Lluch J."/>
            <person name="Castinel A."/>
            <person name="Donnadieu C."/>
            <person name="Desvignes T."/>
            <person name="Floi Bucao C."/>
            <person name="Jouanno E."/>
            <person name="Wen M."/>
            <person name="Mejri S."/>
            <person name="Dirks R."/>
            <person name="Jansen H."/>
            <person name="Henkel C."/>
            <person name="Chen W.J."/>
            <person name="Zahm M."/>
            <person name="Cabau C."/>
            <person name="Klopp C."/>
            <person name="Thompson A.W."/>
            <person name="Robinson-Rechavi M."/>
            <person name="Braasch I."/>
            <person name="Lecointre G."/>
            <person name="Bobe J."/>
            <person name="Postlethwait J.H."/>
            <person name="Berthelot C."/>
            <person name="Roest Crollius H."/>
            <person name="Guiguen Y."/>
        </authorList>
    </citation>
    <scope>NUCLEOTIDE SEQUENCE</scope>
    <source>
        <strain evidence="3">NC1722</strain>
    </source>
</reference>
<dbReference type="AlphaFoldDB" id="A0AAD7RV53"/>
<keyword evidence="2" id="KW-0472">Membrane</keyword>
<keyword evidence="2" id="KW-1133">Transmembrane helix</keyword>
<evidence type="ECO:0000313" key="4">
    <source>
        <dbReference type="Proteomes" id="UP001221898"/>
    </source>
</evidence>
<evidence type="ECO:0000313" key="3">
    <source>
        <dbReference type="EMBL" id="KAJ8390976.1"/>
    </source>
</evidence>
<sequence length="468" mass="54684">MLAGSAKPFKHLILKVITLVPEEWRPSPHLLFWFAVVTFFIMMGLGVIALFWWLRGKSRQNQELEEKIWILESEKGCVELQAETLQQRLEAQLTLQQTLDSENNDRESKVKEVIRSQTREMQELKQELEQTETLFKTEMMFHAQEMEEILMDALIVEQYLEVEREQSEILQKNLIDVSVQLEEIKSPLVVTSVKKGEVLLKNRKTQIRDKLNLEMRNKHALGELQTMRGQWQQMDQALQQKAAEMESERRDKEMEVKALLSSHKLKVHKIEEKHLRAEICYEAEIESLKKQSQEIWDTSECELTACKKEINALRKQLDAVSAEPQLAPFGSTPGRSHQQTTRNETYDVATQMEFSGSSDESPQVERENLERLWAEQRKTLDLEGKMEALEQDRDALEDQNCQLEQQTSALQGRVRNMTDLCQQKEQTLQYFLNKTLSKFGLRMHRMAVRKPRLSPVTETTGSWSEEHL</sequence>
<dbReference type="EMBL" id="JAINUG010000163">
    <property type="protein sequence ID" value="KAJ8390976.1"/>
    <property type="molecule type" value="Genomic_DNA"/>
</dbReference>
<evidence type="ECO:0000256" key="1">
    <source>
        <dbReference type="SAM" id="Coils"/>
    </source>
</evidence>
<accession>A0AAD7RV53</accession>
<keyword evidence="4" id="KW-1185">Reference proteome</keyword>
<proteinExistence type="predicted"/>
<organism evidence="3 4">
    <name type="scientific">Aldrovandia affinis</name>
    <dbReference type="NCBI Taxonomy" id="143900"/>
    <lineage>
        <taxon>Eukaryota</taxon>
        <taxon>Metazoa</taxon>
        <taxon>Chordata</taxon>
        <taxon>Craniata</taxon>
        <taxon>Vertebrata</taxon>
        <taxon>Euteleostomi</taxon>
        <taxon>Actinopterygii</taxon>
        <taxon>Neopterygii</taxon>
        <taxon>Teleostei</taxon>
        <taxon>Notacanthiformes</taxon>
        <taxon>Halosauridae</taxon>
        <taxon>Aldrovandia</taxon>
    </lineage>
</organism>
<feature type="coiled-coil region" evidence="1">
    <location>
        <begin position="235"/>
        <end position="262"/>
    </location>
</feature>
<evidence type="ECO:0000256" key="2">
    <source>
        <dbReference type="SAM" id="Phobius"/>
    </source>
</evidence>